<evidence type="ECO:0000313" key="2">
    <source>
        <dbReference type="EMBL" id="RAY25784.1"/>
    </source>
</evidence>
<evidence type="ECO:0000256" key="1">
    <source>
        <dbReference type="SAM" id="MobiDB-lite"/>
    </source>
</evidence>
<organism evidence="2 3">
    <name type="scientific">Enterobacter kobei</name>
    <dbReference type="NCBI Taxonomy" id="208224"/>
    <lineage>
        <taxon>Bacteria</taxon>
        <taxon>Pseudomonadati</taxon>
        <taxon>Pseudomonadota</taxon>
        <taxon>Gammaproteobacteria</taxon>
        <taxon>Enterobacterales</taxon>
        <taxon>Enterobacteriaceae</taxon>
        <taxon>Enterobacter</taxon>
        <taxon>Enterobacter cloacae complex</taxon>
    </lineage>
</organism>
<keyword evidence="3" id="KW-1185">Reference proteome</keyword>
<proteinExistence type="predicted"/>
<dbReference type="Proteomes" id="UP000250603">
    <property type="component" value="Unassembled WGS sequence"/>
</dbReference>
<dbReference type="EMBL" id="QMCK01000038">
    <property type="protein sequence ID" value="RAY25784.1"/>
    <property type="molecule type" value="Genomic_DNA"/>
</dbReference>
<sequence length="127" mass="14867">MRNGSLVRNKKRNSKGGGVMRERTNIMLDIGLKQSLQRLSNKTKMSLSDLINQRLSGSLSVEERIGEKPEWMRNLDPYLANHFSNIELPLPSPLKEYQEKMDEIDSIINDMMVLKEYFRSKFYDEIK</sequence>
<name>A0ABX9F3Y8_9ENTR</name>
<accession>A0ABX9F3Y8</accession>
<gene>
    <name evidence="2" type="ORF">DP181_12685</name>
</gene>
<evidence type="ECO:0000313" key="3">
    <source>
        <dbReference type="Proteomes" id="UP000250603"/>
    </source>
</evidence>
<comment type="caution">
    <text evidence="2">The sequence shown here is derived from an EMBL/GenBank/DDBJ whole genome shotgun (WGS) entry which is preliminary data.</text>
</comment>
<feature type="region of interest" description="Disordered" evidence="1">
    <location>
        <begin position="1"/>
        <end position="20"/>
    </location>
</feature>
<protein>
    <submittedName>
        <fullName evidence="2">Uncharacterized protein</fullName>
    </submittedName>
</protein>
<reference evidence="2 3" key="1">
    <citation type="submission" date="2018-06" db="EMBL/GenBank/DDBJ databases">
        <title>ACT-28, a chromosomally-encoded AmpC with carbapenemase activity from Enterobacter kobei.</title>
        <authorList>
            <person name="Jousset A.B."/>
            <person name="Oueslati S."/>
            <person name="Bernabeu S."/>
            <person name="Takissian J."/>
            <person name="Creton E."/>
            <person name="Vogel A."/>
            <person name="Cotellon G."/>
            <person name="Bonnin R.A."/>
            <person name="Dortet L."/>
            <person name="Naas T."/>
        </authorList>
    </citation>
    <scope>NUCLEOTIDE SEQUENCE [LARGE SCALE GENOMIC DNA]</scope>
    <source>
        <strain evidence="2 3">149H6</strain>
    </source>
</reference>